<comment type="subcellular location">
    <subcellularLocation>
        <location evidence="1">Membrane</location>
        <topology evidence="1">Multi-pass membrane protein</topology>
    </subcellularLocation>
</comment>
<sequence length="280" mass="32320">MGNDKNIIPRDPRDQLFFVFLCTGIPFAIFWLGAVVLPNYHQEFNDIVLYHILLTLFIVYNIFHNILLVIKTDASGRSSVLPSILKPNWKYCSICQVNGPPRSYHCHYCNECILKRDHHCKFTGCCIGYHNHRYFLTGVSYIWIGALYGAWYNWEYTFNTIDLSGLYFFLTLLAPHFSWLFGGVTIWGSIVATLHTLGLTTLTCVTYILILQQTAIFNGQTQYEKKHGIKDYDLSLSQNIEDVLGTRWTLVWLSPMILSPLKGDGIKFLKRSEFEPPKDL</sequence>
<feature type="transmembrane region" description="Helical" evidence="7">
    <location>
        <begin position="16"/>
        <end position="37"/>
    </location>
</feature>
<comment type="similarity">
    <text evidence="7">Belongs to the DHHC palmitoyltransferase family.</text>
</comment>
<evidence type="ECO:0000313" key="9">
    <source>
        <dbReference type="EMBL" id="CAL4073910.1"/>
    </source>
</evidence>
<evidence type="ECO:0000256" key="2">
    <source>
        <dbReference type="ARBA" id="ARBA00022679"/>
    </source>
</evidence>
<keyword evidence="10" id="KW-1185">Reference proteome</keyword>
<comment type="domain">
    <text evidence="7">The DHHC domain is required for palmitoyltransferase activity.</text>
</comment>
<reference evidence="9 10" key="1">
    <citation type="submission" date="2024-05" db="EMBL/GenBank/DDBJ databases">
        <authorList>
            <person name="Wallberg A."/>
        </authorList>
    </citation>
    <scope>NUCLEOTIDE SEQUENCE [LARGE SCALE GENOMIC DNA]</scope>
</reference>
<dbReference type="AlphaFoldDB" id="A0AAV2QB94"/>
<keyword evidence="2 7" id="KW-0808">Transferase</keyword>
<evidence type="ECO:0000256" key="1">
    <source>
        <dbReference type="ARBA" id="ARBA00004141"/>
    </source>
</evidence>
<feature type="transmembrane region" description="Helical" evidence="7">
    <location>
        <begin position="49"/>
        <end position="70"/>
    </location>
</feature>
<evidence type="ECO:0000256" key="4">
    <source>
        <dbReference type="ARBA" id="ARBA00022989"/>
    </source>
</evidence>
<feature type="domain" description="Palmitoyltransferase DHHC" evidence="8">
    <location>
        <begin position="88"/>
        <end position="226"/>
    </location>
</feature>
<dbReference type="InterPro" id="IPR001594">
    <property type="entry name" value="Palmitoyltrfase_DHHC"/>
</dbReference>
<comment type="caution">
    <text evidence="9">The sequence shown here is derived from an EMBL/GenBank/DDBJ whole genome shotgun (WGS) entry which is preliminary data.</text>
</comment>
<dbReference type="InterPro" id="IPR039859">
    <property type="entry name" value="PFA4/ZDH16/20/ERF2-like"/>
</dbReference>
<dbReference type="Proteomes" id="UP001497623">
    <property type="component" value="Unassembled WGS sequence"/>
</dbReference>
<dbReference type="Pfam" id="PF01529">
    <property type="entry name" value="DHHC"/>
    <property type="match status" value="1"/>
</dbReference>
<protein>
    <recommendedName>
        <fullName evidence="7">Palmitoyltransferase</fullName>
        <ecNumber evidence="7">2.3.1.225</ecNumber>
    </recommendedName>
</protein>
<accession>A0AAV2QB94</accession>
<keyword evidence="3 7" id="KW-0812">Transmembrane</keyword>
<dbReference type="PANTHER" id="PTHR12246">
    <property type="entry name" value="PALMITOYLTRANSFERASE ZDHHC16"/>
    <property type="match status" value="1"/>
</dbReference>
<keyword evidence="4 7" id="KW-1133">Transmembrane helix</keyword>
<gene>
    <name evidence="9" type="ORF">MNOR_LOCUS9360</name>
</gene>
<name>A0AAV2QB94_MEGNR</name>
<comment type="catalytic activity">
    <reaction evidence="7">
        <text>L-cysteinyl-[protein] + hexadecanoyl-CoA = S-hexadecanoyl-L-cysteinyl-[protein] + CoA</text>
        <dbReference type="Rhea" id="RHEA:36683"/>
        <dbReference type="Rhea" id="RHEA-COMP:10131"/>
        <dbReference type="Rhea" id="RHEA-COMP:11032"/>
        <dbReference type="ChEBI" id="CHEBI:29950"/>
        <dbReference type="ChEBI" id="CHEBI:57287"/>
        <dbReference type="ChEBI" id="CHEBI:57379"/>
        <dbReference type="ChEBI" id="CHEBI:74151"/>
        <dbReference type="EC" id="2.3.1.225"/>
    </reaction>
</comment>
<dbReference type="PROSITE" id="PS50216">
    <property type="entry name" value="DHHC"/>
    <property type="match status" value="1"/>
</dbReference>
<organism evidence="9 10">
    <name type="scientific">Meganyctiphanes norvegica</name>
    <name type="common">Northern krill</name>
    <name type="synonym">Thysanopoda norvegica</name>
    <dbReference type="NCBI Taxonomy" id="48144"/>
    <lineage>
        <taxon>Eukaryota</taxon>
        <taxon>Metazoa</taxon>
        <taxon>Ecdysozoa</taxon>
        <taxon>Arthropoda</taxon>
        <taxon>Crustacea</taxon>
        <taxon>Multicrustacea</taxon>
        <taxon>Malacostraca</taxon>
        <taxon>Eumalacostraca</taxon>
        <taxon>Eucarida</taxon>
        <taxon>Euphausiacea</taxon>
        <taxon>Euphausiidae</taxon>
        <taxon>Meganyctiphanes</taxon>
    </lineage>
</organism>
<feature type="transmembrane region" description="Helical" evidence="7">
    <location>
        <begin position="134"/>
        <end position="154"/>
    </location>
</feature>
<evidence type="ECO:0000256" key="7">
    <source>
        <dbReference type="RuleBase" id="RU079119"/>
    </source>
</evidence>
<keyword evidence="5 7" id="KW-0472">Membrane</keyword>
<dbReference type="EC" id="2.3.1.225" evidence="7"/>
<evidence type="ECO:0000256" key="3">
    <source>
        <dbReference type="ARBA" id="ARBA00022692"/>
    </source>
</evidence>
<evidence type="ECO:0000313" key="10">
    <source>
        <dbReference type="Proteomes" id="UP001497623"/>
    </source>
</evidence>
<keyword evidence="6 7" id="KW-0012">Acyltransferase</keyword>
<dbReference type="GO" id="GO:0019706">
    <property type="term" value="F:protein-cysteine S-palmitoyltransferase activity"/>
    <property type="evidence" value="ECO:0007669"/>
    <property type="project" value="UniProtKB-EC"/>
</dbReference>
<feature type="transmembrane region" description="Helical" evidence="7">
    <location>
        <begin position="194"/>
        <end position="211"/>
    </location>
</feature>
<dbReference type="EMBL" id="CAXKWB010004512">
    <property type="protein sequence ID" value="CAL4073910.1"/>
    <property type="molecule type" value="Genomic_DNA"/>
</dbReference>
<proteinExistence type="inferred from homology"/>
<evidence type="ECO:0000256" key="5">
    <source>
        <dbReference type="ARBA" id="ARBA00023136"/>
    </source>
</evidence>
<dbReference type="GO" id="GO:0016020">
    <property type="term" value="C:membrane"/>
    <property type="evidence" value="ECO:0007669"/>
    <property type="project" value="UniProtKB-SubCell"/>
</dbReference>
<evidence type="ECO:0000259" key="8">
    <source>
        <dbReference type="Pfam" id="PF01529"/>
    </source>
</evidence>
<evidence type="ECO:0000256" key="6">
    <source>
        <dbReference type="ARBA" id="ARBA00023315"/>
    </source>
</evidence>
<feature type="non-terminal residue" evidence="9">
    <location>
        <position position="280"/>
    </location>
</feature>
<feature type="transmembrane region" description="Helical" evidence="7">
    <location>
        <begin position="166"/>
        <end position="187"/>
    </location>
</feature>